<name>A0A4Y2FP80_ARAVE</name>
<dbReference type="EMBL" id="BGPR01174838">
    <property type="protein sequence ID" value="GBM43280.1"/>
    <property type="molecule type" value="Genomic_DNA"/>
</dbReference>
<dbReference type="PANTHER" id="PTHR46599:SF3">
    <property type="entry name" value="PIGGYBAC TRANSPOSABLE ELEMENT-DERIVED PROTEIN 4"/>
    <property type="match status" value="1"/>
</dbReference>
<dbReference type="Proteomes" id="UP000499080">
    <property type="component" value="Unassembled WGS sequence"/>
</dbReference>
<keyword evidence="3" id="KW-1185">Reference proteome</keyword>
<reference evidence="2 3" key="1">
    <citation type="journal article" date="2019" name="Sci. Rep.">
        <title>Orb-weaving spider Araneus ventricosus genome elucidates the spidroin gene catalogue.</title>
        <authorList>
            <person name="Kono N."/>
            <person name="Nakamura H."/>
            <person name="Ohtoshi R."/>
            <person name="Moran D.A.P."/>
            <person name="Shinohara A."/>
            <person name="Yoshida Y."/>
            <person name="Fujiwara M."/>
            <person name="Mori M."/>
            <person name="Tomita M."/>
            <person name="Arakawa K."/>
        </authorList>
    </citation>
    <scope>NUCLEOTIDE SEQUENCE [LARGE SCALE GENOMIC DNA]</scope>
</reference>
<dbReference type="PANTHER" id="PTHR46599">
    <property type="entry name" value="PIGGYBAC TRANSPOSABLE ELEMENT-DERIVED PROTEIN 4"/>
    <property type="match status" value="1"/>
</dbReference>
<organism evidence="2 3">
    <name type="scientific">Araneus ventricosus</name>
    <name type="common">Orbweaver spider</name>
    <name type="synonym">Epeira ventricosa</name>
    <dbReference type="NCBI Taxonomy" id="182803"/>
    <lineage>
        <taxon>Eukaryota</taxon>
        <taxon>Metazoa</taxon>
        <taxon>Ecdysozoa</taxon>
        <taxon>Arthropoda</taxon>
        <taxon>Chelicerata</taxon>
        <taxon>Arachnida</taxon>
        <taxon>Araneae</taxon>
        <taxon>Araneomorphae</taxon>
        <taxon>Entelegynae</taxon>
        <taxon>Araneoidea</taxon>
        <taxon>Araneidae</taxon>
        <taxon>Araneus</taxon>
    </lineage>
</organism>
<accession>A0A4Y2FP80</accession>
<gene>
    <name evidence="2" type="primary">PGBD4_387</name>
    <name evidence="2" type="ORF">AVEN_9422_1</name>
</gene>
<evidence type="ECO:0000313" key="3">
    <source>
        <dbReference type="Proteomes" id="UP000499080"/>
    </source>
</evidence>
<comment type="caution">
    <text evidence="2">The sequence shown here is derived from an EMBL/GenBank/DDBJ whole genome shotgun (WGS) entry which is preliminary data.</text>
</comment>
<feature type="domain" description="PiggyBac transposable element-derived protein" evidence="1">
    <location>
        <begin position="48"/>
        <end position="421"/>
    </location>
</feature>
<dbReference type="InterPro" id="IPR029526">
    <property type="entry name" value="PGBD"/>
</dbReference>
<protein>
    <submittedName>
        <fullName evidence="2">PiggyBac transposable element-derived protein 4</fullName>
    </submittedName>
</protein>
<feature type="non-terminal residue" evidence="2">
    <location>
        <position position="1"/>
    </location>
</feature>
<dbReference type="OrthoDB" id="6432197at2759"/>
<dbReference type="AlphaFoldDB" id="A0A4Y2FP80"/>
<evidence type="ECO:0000259" key="1">
    <source>
        <dbReference type="Pfam" id="PF13843"/>
    </source>
</evidence>
<dbReference type="Pfam" id="PF13843">
    <property type="entry name" value="DDE_Tnp_1_7"/>
    <property type="match status" value="1"/>
</dbReference>
<evidence type="ECO:0000313" key="2">
    <source>
        <dbReference type="EMBL" id="GBM43280.1"/>
    </source>
</evidence>
<sequence>ISSESDEDVSLDDARNWCRLDEDNLGPPPPRYPFTGNPGIKVQFYNSSPLEFFGIFFDDGIVSYIASETNRFAYDFIENNELTPSSRSQNWEDTDSSEIRVFLAILILQGINQKPVQKWYWSQNPLICTPCLGQIMSERRFALLMKFLHFTNNGTMDKNNHPQPGLRKIYELFDALNRKFKSSYIPECEVSVDESLLLYKGRLAFKQYIPNKRSKFGVKFYQLCEARSGYIWNSLIYTGKDMPLWQEASKYSTTTNIVMTLIENLLGHGYCVTLDNFYTSPELAETLLSNRTDVYGTLRSHRRGIPQEIKSRILKKGEIIGFQKGKMCILKYMDKKPICMLSTIHTIDFVEQCKKKKKSNGDVEDIMTKKPKAILDYNRTMGGVDMADQCLSYYPTVRNQQKKYYKKIFRQLLNQSVWNAFVLFKKCGGKMTHLDFRMNLVQSLLQTYGDKKHLQHPVADRLTGLHFDSHIEATEKKKMPTRVCIVCSKKFDDKGRRVRKESRFECKQCNVALCIVPCFERYLTVQDF</sequence>
<proteinExistence type="predicted"/>